<evidence type="ECO:0000313" key="9">
    <source>
        <dbReference type="EMBL" id="RDE71858.1"/>
    </source>
</evidence>
<evidence type="ECO:0000256" key="3">
    <source>
        <dbReference type="ARBA" id="ARBA00022448"/>
    </source>
</evidence>
<name>A0A369YEP1_9PAST</name>
<evidence type="ECO:0000256" key="6">
    <source>
        <dbReference type="ARBA" id="ARBA00022989"/>
    </source>
</evidence>
<dbReference type="Gene3D" id="1.20.1530.20">
    <property type="match status" value="1"/>
</dbReference>
<feature type="transmembrane region" description="Helical" evidence="8">
    <location>
        <begin position="238"/>
        <end position="261"/>
    </location>
</feature>
<feature type="transmembrane region" description="Helical" evidence="8">
    <location>
        <begin position="6"/>
        <end position="27"/>
    </location>
</feature>
<dbReference type="Proteomes" id="UP000253872">
    <property type="component" value="Unassembled WGS sequence"/>
</dbReference>
<keyword evidence="4" id="KW-1003">Cell membrane</keyword>
<gene>
    <name evidence="9" type="ORF">DPV93_05895</name>
</gene>
<proteinExistence type="inferred from homology"/>
<keyword evidence="6 8" id="KW-1133">Transmembrane helix</keyword>
<dbReference type="EMBL" id="QEPN01000004">
    <property type="protein sequence ID" value="RDE71858.1"/>
    <property type="molecule type" value="Genomic_DNA"/>
</dbReference>
<dbReference type="InterPro" id="IPR004776">
    <property type="entry name" value="Mem_transp_PIN-like"/>
</dbReference>
<evidence type="ECO:0000313" key="10">
    <source>
        <dbReference type="Proteomes" id="UP000253872"/>
    </source>
</evidence>
<dbReference type="GO" id="GO:0005886">
    <property type="term" value="C:plasma membrane"/>
    <property type="evidence" value="ECO:0007669"/>
    <property type="project" value="UniProtKB-SubCell"/>
</dbReference>
<evidence type="ECO:0000256" key="7">
    <source>
        <dbReference type="ARBA" id="ARBA00023136"/>
    </source>
</evidence>
<sequence length="326" mass="36030">MFWESLQYSFGVTFPIIFLMFVGVFLRRRKFVDDAFCHTASKLVFNFTLPPMLFLNVIKSPLNFAQEINLILTGLVGTLIIYLWAEWWAARNIQTREYRCIFTQGTFRTNAAILGLALVINAYGDAGIAPVSLYTAFLVLIFNSLGVVTILNSLSNEKPNAMKLLQAVIKNPLILAIIVGMLFNYFEILIPTPVMKSLQPLAQVTLPLALICIGASIDFKALYRLKSEDKAEQELNRVVLYSAVIRLVFAPIFLFALGKWIFQLSPIQLGIIFLTASAPVAAAVYAMTRAYGGNGTGAANLIGLTTIGSVISTNVGLFLLKQIGWI</sequence>
<feature type="transmembrane region" description="Helical" evidence="8">
    <location>
        <begin position="39"/>
        <end position="58"/>
    </location>
</feature>
<feature type="transmembrane region" description="Helical" evidence="8">
    <location>
        <begin position="134"/>
        <end position="155"/>
    </location>
</feature>
<dbReference type="AlphaFoldDB" id="A0A369YEP1"/>
<comment type="caution">
    <text evidence="9">The sequence shown here is derived from an EMBL/GenBank/DDBJ whole genome shotgun (WGS) entry which is preliminary data.</text>
</comment>
<comment type="similarity">
    <text evidence="2">Belongs to the auxin efflux carrier (TC 2.A.69) family.</text>
</comment>
<feature type="transmembrane region" description="Helical" evidence="8">
    <location>
        <begin position="111"/>
        <end position="128"/>
    </location>
</feature>
<evidence type="ECO:0000256" key="5">
    <source>
        <dbReference type="ARBA" id="ARBA00022692"/>
    </source>
</evidence>
<feature type="transmembrane region" description="Helical" evidence="8">
    <location>
        <begin position="198"/>
        <end position="217"/>
    </location>
</feature>
<evidence type="ECO:0000256" key="1">
    <source>
        <dbReference type="ARBA" id="ARBA00004651"/>
    </source>
</evidence>
<dbReference type="STRING" id="1035839.GCA_000238795_00936"/>
<feature type="transmembrane region" description="Helical" evidence="8">
    <location>
        <begin position="298"/>
        <end position="320"/>
    </location>
</feature>
<accession>A0A369YEP1</accession>
<dbReference type="RefSeq" id="WP_111402930.1">
    <property type="nucleotide sequence ID" value="NZ_QEPN01000004.1"/>
</dbReference>
<keyword evidence="7 8" id="KW-0472">Membrane</keyword>
<feature type="transmembrane region" description="Helical" evidence="8">
    <location>
        <begin position="267"/>
        <end position="286"/>
    </location>
</feature>
<dbReference type="PANTHER" id="PTHR36838">
    <property type="entry name" value="AUXIN EFFLUX CARRIER FAMILY PROTEIN"/>
    <property type="match status" value="1"/>
</dbReference>
<feature type="transmembrane region" description="Helical" evidence="8">
    <location>
        <begin position="70"/>
        <end position="90"/>
    </location>
</feature>
<reference evidence="9 10" key="1">
    <citation type="submission" date="2018-05" db="EMBL/GenBank/DDBJ databases">
        <title>Draft Genome Sequences for a Diverse set of 7 Haemophilus Species.</title>
        <authorList>
            <person name="Nichols M."/>
            <person name="Topaz N."/>
            <person name="Wang X."/>
            <person name="Wang X."/>
            <person name="Boxrud D."/>
        </authorList>
    </citation>
    <scope>NUCLEOTIDE SEQUENCE [LARGE SCALE GENOMIC DNA]</scope>
    <source>
        <strain evidence="9 10">C2002001239</strain>
    </source>
</reference>
<evidence type="ECO:0000256" key="4">
    <source>
        <dbReference type="ARBA" id="ARBA00022475"/>
    </source>
</evidence>
<dbReference type="InterPro" id="IPR038770">
    <property type="entry name" value="Na+/solute_symporter_sf"/>
</dbReference>
<dbReference type="PANTHER" id="PTHR36838:SF4">
    <property type="entry name" value="AUXIN EFFLUX CARRIER FAMILY PROTEIN"/>
    <property type="match status" value="1"/>
</dbReference>
<protein>
    <submittedName>
        <fullName evidence="9">AEC family transporter</fullName>
    </submittedName>
</protein>
<evidence type="ECO:0000256" key="8">
    <source>
        <dbReference type="SAM" id="Phobius"/>
    </source>
</evidence>
<evidence type="ECO:0000256" key="2">
    <source>
        <dbReference type="ARBA" id="ARBA00010145"/>
    </source>
</evidence>
<keyword evidence="5 8" id="KW-0812">Transmembrane</keyword>
<comment type="subcellular location">
    <subcellularLocation>
        <location evidence="1">Cell membrane</location>
        <topology evidence="1">Multi-pass membrane protein</topology>
    </subcellularLocation>
</comment>
<organism evidence="9 10">
    <name type="scientific">Haemophilus sputorum</name>
    <dbReference type="NCBI Taxonomy" id="1078480"/>
    <lineage>
        <taxon>Bacteria</taxon>
        <taxon>Pseudomonadati</taxon>
        <taxon>Pseudomonadota</taxon>
        <taxon>Gammaproteobacteria</taxon>
        <taxon>Pasteurellales</taxon>
        <taxon>Pasteurellaceae</taxon>
        <taxon>Haemophilus</taxon>
    </lineage>
</organism>
<keyword evidence="3" id="KW-0813">Transport</keyword>
<dbReference type="GO" id="GO:0055085">
    <property type="term" value="P:transmembrane transport"/>
    <property type="evidence" value="ECO:0007669"/>
    <property type="project" value="InterPro"/>
</dbReference>
<dbReference type="Pfam" id="PF03547">
    <property type="entry name" value="Mem_trans"/>
    <property type="match status" value="1"/>
</dbReference>
<feature type="transmembrane region" description="Helical" evidence="8">
    <location>
        <begin position="167"/>
        <end position="186"/>
    </location>
</feature>